<comment type="subcellular location">
    <subcellularLocation>
        <location evidence="1">Nucleus</location>
    </subcellularLocation>
</comment>
<dbReference type="Pfam" id="PF00170">
    <property type="entry name" value="bZIP_1"/>
    <property type="match status" value="1"/>
</dbReference>
<dbReference type="InterPro" id="IPR051027">
    <property type="entry name" value="bZIP_transcription_factors"/>
</dbReference>
<dbReference type="InterPro" id="IPR004827">
    <property type="entry name" value="bZIP"/>
</dbReference>
<evidence type="ECO:0000256" key="6">
    <source>
        <dbReference type="SAM" id="MobiDB-lite"/>
    </source>
</evidence>
<dbReference type="GeneID" id="33566632"/>
<gene>
    <name evidence="8" type="ORF">BCR41DRAFT_357034</name>
</gene>
<feature type="domain" description="BZIP" evidence="7">
    <location>
        <begin position="333"/>
        <end position="396"/>
    </location>
</feature>
<proteinExistence type="predicted"/>
<evidence type="ECO:0000256" key="2">
    <source>
        <dbReference type="ARBA" id="ARBA00023015"/>
    </source>
</evidence>
<reference evidence="8 9" key="1">
    <citation type="submission" date="2016-07" db="EMBL/GenBank/DDBJ databases">
        <title>Pervasive Adenine N6-methylation of Active Genes in Fungi.</title>
        <authorList>
            <consortium name="DOE Joint Genome Institute"/>
            <person name="Mondo S.J."/>
            <person name="Dannebaum R.O."/>
            <person name="Kuo R.C."/>
            <person name="Labutti K."/>
            <person name="Haridas S."/>
            <person name="Kuo A."/>
            <person name="Salamov A."/>
            <person name="Ahrendt S.R."/>
            <person name="Lipzen A."/>
            <person name="Sullivan W."/>
            <person name="Andreopoulos W.B."/>
            <person name="Clum A."/>
            <person name="Lindquist E."/>
            <person name="Daum C."/>
            <person name="Ramamoorthy G.K."/>
            <person name="Gryganskyi A."/>
            <person name="Culley D."/>
            <person name="Magnuson J.K."/>
            <person name="James T.Y."/>
            <person name="O'Malley M.A."/>
            <person name="Stajich J.E."/>
            <person name="Spatafora J.W."/>
            <person name="Visel A."/>
            <person name="Grigoriev I.V."/>
        </authorList>
    </citation>
    <scope>NUCLEOTIDE SEQUENCE [LARGE SCALE GENOMIC DNA]</scope>
    <source>
        <strain evidence="8 9">NRRL 3116</strain>
    </source>
</reference>
<feature type="region of interest" description="Disordered" evidence="6">
    <location>
        <begin position="135"/>
        <end position="173"/>
    </location>
</feature>
<evidence type="ECO:0000256" key="5">
    <source>
        <dbReference type="SAM" id="Coils"/>
    </source>
</evidence>
<organism evidence="8 9">
    <name type="scientific">Lobosporangium transversale</name>
    <dbReference type="NCBI Taxonomy" id="64571"/>
    <lineage>
        <taxon>Eukaryota</taxon>
        <taxon>Fungi</taxon>
        <taxon>Fungi incertae sedis</taxon>
        <taxon>Mucoromycota</taxon>
        <taxon>Mortierellomycotina</taxon>
        <taxon>Mortierellomycetes</taxon>
        <taxon>Mortierellales</taxon>
        <taxon>Mortierellaceae</taxon>
        <taxon>Lobosporangium</taxon>
    </lineage>
</organism>
<sequence>MSLEADIRRDNPYSPFEANYKFLNPGTPRSDADLFETSFKAPSTISMLPQPHRPLPEQHPWSDMVFDVACMPLRQMSPGISLPSASPNSSMPTPPLYSGSTVSSAFSSRTSSMCSDQPLTLVEATRTLTHDHLTFNLSPSKKSKHSDLDLPPLAPDSPVQDSLVPSDTLRNSSMDTTLSSEIYSQLDLQGDDLEADGQDMSDHFESTMDVDSNESNDEGDDEAGSFKDSDSRESSSMGDISPVKGRATRSSARAATRASKSKPPAKTSTRAKKNVATKAAQAPQKIKTTLKNAGRASSMGSKSPTSASDSSSSGSISSSSSRKHSSAEEESPEAKRQKFLERNRMAASKCREKKRLQTLKTIADADAITARNQALHELQEELQEEVRTLKNQILCHRDCGCDVIQKFVQSSFGAASIFAGPAHAQIQAQVRAAARPHTHML</sequence>
<feature type="region of interest" description="Disordered" evidence="6">
    <location>
        <begin position="192"/>
        <end position="338"/>
    </location>
</feature>
<dbReference type="AlphaFoldDB" id="A0A1Y2GJ86"/>
<feature type="compositionally biased region" description="Low complexity" evidence="6">
    <location>
        <begin position="248"/>
        <end position="262"/>
    </location>
</feature>
<keyword evidence="5" id="KW-0175">Coiled coil</keyword>
<evidence type="ECO:0000313" key="8">
    <source>
        <dbReference type="EMBL" id="ORZ11325.1"/>
    </source>
</evidence>
<dbReference type="Proteomes" id="UP000193648">
    <property type="component" value="Unassembled WGS sequence"/>
</dbReference>
<evidence type="ECO:0000256" key="4">
    <source>
        <dbReference type="ARBA" id="ARBA00023242"/>
    </source>
</evidence>
<evidence type="ECO:0000256" key="3">
    <source>
        <dbReference type="ARBA" id="ARBA00023163"/>
    </source>
</evidence>
<dbReference type="PROSITE" id="PS00036">
    <property type="entry name" value="BZIP_BASIC"/>
    <property type="match status" value="1"/>
</dbReference>
<dbReference type="PANTHER" id="PTHR19304">
    <property type="entry name" value="CYCLIC-AMP RESPONSE ELEMENT BINDING PROTEIN"/>
    <property type="match status" value="1"/>
</dbReference>
<evidence type="ECO:0000313" key="9">
    <source>
        <dbReference type="Proteomes" id="UP000193648"/>
    </source>
</evidence>
<feature type="compositionally biased region" description="Polar residues" evidence="6">
    <location>
        <begin position="159"/>
        <end position="173"/>
    </location>
</feature>
<name>A0A1Y2GJ86_9FUNG</name>
<comment type="caution">
    <text evidence="8">The sequence shown here is derived from an EMBL/GenBank/DDBJ whole genome shotgun (WGS) entry which is preliminary data.</text>
</comment>
<dbReference type="OrthoDB" id="295274at2759"/>
<feature type="compositionally biased region" description="Low complexity" evidence="6">
    <location>
        <begin position="301"/>
        <end position="320"/>
    </location>
</feature>
<evidence type="ECO:0000259" key="7">
    <source>
        <dbReference type="PROSITE" id="PS50217"/>
    </source>
</evidence>
<protein>
    <recommendedName>
        <fullName evidence="7">BZIP domain-containing protein</fullName>
    </recommendedName>
</protein>
<keyword evidence="2" id="KW-0805">Transcription regulation</keyword>
<dbReference type="PROSITE" id="PS50217">
    <property type="entry name" value="BZIP"/>
    <property type="match status" value="1"/>
</dbReference>
<feature type="compositionally biased region" description="Basic and acidic residues" evidence="6">
    <location>
        <begin position="224"/>
        <end position="233"/>
    </location>
</feature>
<feature type="compositionally biased region" description="Acidic residues" evidence="6">
    <location>
        <begin position="211"/>
        <end position="223"/>
    </location>
</feature>
<keyword evidence="4" id="KW-0539">Nucleus</keyword>
<accession>A0A1Y2GJ86</accession>
<dbReference type="STRING" id="64571.A0A1Y2GJ86"/>
<dbReference type="Gene3D" id="1.20.5.170">
    <property type="match status" value="1"/>
</dbReference>
<dbReference type="CDD" id="cd14687">
    <property type="entry name" value="bZIP_ATF2"/>
    <property type="match status" value="1"/>
</dbReference>
<dbReference type="RefSeq" id="XP_021879640.1">
    <property type="nucleotide sequence ID" value="XM_022024788.1"/>
</dbReference>
<dbReference type="InParanoid" id="A0A1Y2GJ86"/>
<dbReference type="FunCoup" id="A0A1Y2GJ86">
    <property type="interactions" value="15"/>
</dbReference>
<dbReference type="InterPro" id="IPR046347">
    <property type="entry name" value="bZIP_sf"/>
</dbReference>
<keyword evidence="9" id="KW-1185">Reference proteome</keyword>
<dbReference type="SUPFAM" id="SSF57959">
    <property type="entry name" value="Leucine zipper domain"/>
    <property type="match status" value="1"/>
</dbReference>
<dbReference type="EMBL" id="MCFF01000028">
    <property type="protein sequence ID" value="ORZ11325.1"/>
    <property type="molecule type" value="Genomic_DNA"/>
</dbReference>
<feature type="region of interest" description="Disordered" evidence="6">
    <location>
        <begin position="80"/>
        <end position="102"/>
    </location>
</feature>
<dbReference type="SMART" id="SM00338">
    <property type="entry name" value="BRLZ"/>
    <property type="match status" value="1"/>
</dbReference>
<keyword evidence="3" id="KW-0804">Transcription</keyword>
<dbReference type="GO" id="GO:0003700">
    <property type="term" value="F:DNA-binding transcription factor activity"/>
    <property type="evidence" value="ECO:0007669"/>
    <property type="project" value="InterPro"/>
</dbReference>
<evidence type="ECO:0000256" key="1">
    <source>
        <dbReference type="ARBA" id="ARBA00004123"/>
    </source>
</evidence>
<dbReference type="GO" id="GO:0005634">
    <property type="term" value="C:nucleus"/>
    <property type="evidence" value="ECO:0007669"/>
    <property type="project" value="UniProtKB-SubCell"/>
</dbReference>
<feature type="coiled-coil region" evidence="5">
    <location>
        <begin position="365"/>
        <end position="392"/>
    </location>
</feature>